<accession>A0A7Y3R874</accession>
<evidence type="ECO:0000313" key="3">
    <source>
        <dbReference type="Proteomes" id="UP000536509"/>
    </source>
</evidence>
<evidence type="ECO:0000256" key="1">
    <source>
        <dbReference type="PROSITE-ProRule" id="PRU00339"/>
    </source>
</evidence>
<evidence type="ECO:0000313" key="2">
    <source>
        <dbReference type="EMBL" id="NNT71735.1"/>
    </source>
</evidence>
<gene>
    <name evidence="2" type="ORF">HKT18_05835</name>
</gene>
<dbReference type="SMART" id="SM00028">
    <property type="entry name" value="TPR"/>
    <property type="match status" value="1"/>
</dbReference>
<dbReference type="EMBL" id="JABEVX010000002">
    <property type="protein sequence ID" value="NNT71735.1"/>
    <property type="molecule type" value="Genomic_DNA"/>
</dbReference>
<dbReference type="Proteomes" id="UP000536509">
    <property type="component" value="Unassembled WGS sequence"/>
</dbReference>
<protein>
    <recommendedName>
        <fullName evidence="4">Tetratricopeptide repeat protein</fullName>
    </recommendedName>
</protein>
<organism evidence="2 3">
    <name type="scientific">Flavobacterium rivulicola</name>
    <dbReference type="NCBI Taxonomy" id="2732161"/>
    <lineage>
        <taxon>Bacteria</taxon>
        <taxon>Pseudomonadati</taxon>
        <taxon>Bacteroidota</taxon>
        <taxon>Flavobacteriia</taxon>
        <taxon>Flavobacteriales</taxon>
        <taxon>Flavobacteriaceae</taxon>
        <taxon>Flavobacterium</taxon>
    </lineage>
</organism>
<evidence type="ECO:0008006" key="4">
    <source>
        <dbReference type="Google" id="ProtNLM"/>
    </source>
</evidence>
<dbReference type="RefSeq" id="WP_171221914.1">
    <property type="nucleotide sequence ID" value="NZ_CP121446.1"/>
</dbReference>
<sequence length="399" mass="45002">MKFSILGILLTFTIGTFGQSNEGFWDNIRTTDETIILEAGKRKVIKTTDFPIGTTEVVYRILLLDDNQKISSSLVSVLKAIPDPTGISQGAAGTVFLLSTISGDDKCKFAVFTSENDALQYEKTGTPKNACIVQDEPVNKAAKLLTEKSKCLPLNTRNLWFGFQSDNWVMKEKIVLEVVPWVNYNLRSGWTPENKKEILALVEKLEMTSKVANKDLFLGDFLKAFTTKYTYSDYKKLLAAEKAKTIDTMAEESLVNSGQLTGYLEKIRSEAKKLNFTNKSEEAIAKIQKEIIEKNRATATDYGLLGGLYLSSKQFVKAEEAFEKAIALNPSELHYRLQLAHVYMFTDRINKAKDIHKKYKQNNLSGNKSWASQAKTDMQQFEKNGFPTDNFKKVLRVLD</sequence>
<dbReference type="Pfam" id="PF13181">
    <property type="entry name" value="TPR_8"/>
    <property type="match status" value="1"/>
</dbReference>
<keyword evidence="3" id="KW-1185">Reference proteome</keyword>
<dbReference type="PROSITE" id="PS50005">
    <property type="entry name" value="TPR"/>
    <property type="match status" value="1"/>
</dbReference>
<comment type="caution">
    <text evidence="2">The sequence shown here is derived from an EMBL/GenBank/DDBJ whole genome shotgun (WGS) entry which is preliminary data.</text>
</comment>
<dbReference type="InterPro" id="IPR011990">
    <property type="entry name" value="TPR-like_helical_dom_sf"/>
</dbReference>
<dbReference type="AlphaFoldDB" id="A0A7Y3R874"/>
<name>A0A7Y3R874_9FLAO</name>
<dbReference type="Gene3D" id="1.25.40.10">
    <property type="entry name" value="Tetratricopeptide repeat domain"/>
    <property type="match status" value="1"/>
</dbReference>
<proteinExistence type="predicted"/>
<dbReference type="InterPro" id="IPR019734">
    <property type="entry name" value="TPR_rpt"/>
</dbReference>
<dbReference type="SUPFAM" id="SSF48452">
    <property type="entry name" value="TPR-like"/>
    <property type="match status" value="1"/>
</dbReference>
<reference evidence="2 3" key="1">
    <citation type="submission" date="2020-05" db="EMBL/GenBank/DDBJ databases">
        <title>Draft genome of Flavobacterium sp. IMCC34852.</title>
        <authorList>
            <person name="Song J."/>
            <person name="Cho J.-C."/>
        </authorList>
    </citation>
    <scope>NUCLEOTIDE SEQUENCE [LARGE SCALE GENOMIC DNA]</scope>
    <source>
        <strain evidence="2 3">IMCC34852</strain>
    </source>
</reference>
<feature type="repeat" description="TPR" evidence="1">
    <location>
        <begin position="299"/>
        <end position="332"/>
    </location>
</feature>
<keyword evidence="1" id="KW-0802">TPR repeat</keyword>